<dbReference type="PANTHER" id="PTHR48090:SF7">
    <property type="entry name" value="RFBJ PROTEIN"/>
    <property type="match status" value="1"/>
</dbReference>
<name>A0A1F5KM00_9BACT</name>
<dbReference type="CDD" id="cd04179">
    <property type="entry name" value="DPM_DPG-synthase_like"/>
    <property type="match status" value="1"/>
</dbReference>
<dbReference type="Pfam" id="PF00535">
    <property type="entry name" value="Glycos_transf_2"/>
    <property type="match status" value="1"/>
</dbReference>
<sequence length="240" mass="27085">MKRKKLVSIILTSYNEEKNIGKTIKDCQALKKFFPIEIIVADAASKDKTIEIARRMKVDRILRFPFKRGKGADFWAGGLLATGDYIVQIDTDHQFQPNEIPLFVEALDKGADVVIGTRFGGGKIEKGSITFRNYFGNWVMSLATSLTCGRRITDVMAGFKGFKKEAFLALDLKERHFEYEAETVTKACKMVMNLVQIPITYTKRKGGASGIRALRDGVNVLKAIWKVYFSTLPKYSDLHK</sequence>
<accession>A0A1F5KM00</accession>
<dbReference type="Gene3D" id="3.90.550.10">
    <property type="entry name" value="Spore Coat Polysaccharide Biosynthesis Protein SpsA, Chain A"/>
    <property type="match status" value="1"/>
</dbReference>
<feature type="domain" description="Glycosyltransferase 2-like" evidence="1">
    <location>
        <begin position="8"/>
        <end position="167"/>
    </location>
</feature>
<dbReference type="SUPFAM" id="SSF53448">
    <property type="entry name" value="Nucleotide-diphospho-sugar transferases"/>
    <property type="match status" value="1"/>
</dbReference>
<dbReference type="AlphaFoldDB" id="A0A1F5KM00"/>
<dbReference type="Proteomes" id="UP000178565">
    <property type="component" value="Unassembled WGS sequence"/>
</dbReference>
<protein>
    <recommendedName>
        <fullName evidence="1">Glycosyltransferase 2-like domain-containing protein</fullName>
    </recommendedName>
</protein>
<evidence type="ECO:0000313" key="2">
    <source>
        <dbReference type="EMBL" id="OGE41641.1"/>
    </source>
</evidence>
<proteinExistence type="predicted"/>
<gene>
    <name evidence="2" type="ORF">A3B45_03560</name>
</gene>
<evidence type="ECO:0000313" key="3">
    <source>
        <dbReference type="Proteomes" id="UP000178565"/>
    </source>
</evidence>
<dbReference type="STRING" id="1797785.A3B45_03560"/>
<dbReference type="InterPro" id="IPR001173">
    <property type="entry name" value="Glyco_trans_2-like"/>
</dbReference>
<dbReference type="InterPro" id="IPR050256">
    <property type="entry name" value="Glycosyltransferase_2"/>
</dbReference>
<dbReference type="EMBL" id="MFDM01000034">
    <property type="protein sequence ID" value="OGE41641.1"/>
    <property type="molecule type" value="Genomic_DNA"/>
</dbReference>
<dbReference type="InterPro" id="IPR029044">
    <property type="entry name" value="Nucleotide-diphossugar_trans"/>
</dbReference>
<dbReference type="PANTHER" id="PTHR48090">
    <property type="entry name" value="UNDECAPRENYL-PHOSPHATE 4-DEOXY-4-FORMAMIDO-L-ARABINOSE TRANSFERASE-RELATED"/>
    <property type="match status" value="1"/>
</dbReference>
<organism evidence="2 3">
    <name type="scientific">Candidatus Daviesbacteria bacterium RIFCSPLOWO2_01_FULL_39_12</name>
    <dbReference type="NCBI Taxonomy" id="1797785"/>
    <lineage>
        <taxon>Bacteria</taxon>
        <taxon>Candidatus Daviesiibacteriota</taxon>
    </lineage>
</organism>
<evidence type="ECO:0000259" key="1">
    <source>
        <dbReference type="Pfam" id="PF00535"/>
    </source>
</evidence>
<comment type="caution">
    <text evidence="2">The sequence shown here is derived from an EMBL/GenBank/DDBJ whole genome shotgun (WGS) entry which is preliminary data.</text>
</comment>
<reference evidence="2 3" key="1">
    <citation type="journal article" date="2016" name="Nat. Commun.">
        <title>Thousands of microbial genomes shed light on interconnected biogeochemical processes in an aquifer system.</title>
        <authorList>
            <person name="Anantharaman K."/>
            <person name="Brown C.T."/>
            <person name="Hug L.A."/>
            <person name="Sharon I."/>
            <person name="Castelle C.J."/>
            <person name="Probst A.J."/>
            <person name="Thomas B.C."/>
            <person name="Singh A."/>
            <person name="Wilkins M.J."/>
            <person name="Karaoz U."/>
            <person name="Brodie E.L."/>
            <person name="Williams K.H."/>
            <person name="Hubbard S.S."/>
            <person name="Banfield J.F."/>
        </authorList>
    </citation>
    <scope>NUCLEOTIDE SEQUENCE [LARGE SCALE GENOMIC DNA]</scope>
</reference>